<evidence type="ECO:0000256" key="2">
    <source>
        <dbReference type="ARBA" id="ARBA00022670"/>
    </source>
</evidence>
<evidence type="ECO:0000256" key="3">
    <source>
        <dbReference type="ARBA" id="ARBA00022801"/>
    </source>
</evidence>
<keyword evidence="2 5" id="KW-0645">Protease</keyword>
<dbReference type="CDD" id="cd16332">
    <property type="entry name" value="Prp-like"/>
    <property type="match status" value="1"/>
</dbReference>
<protein>
    <submittedName>
        <fullName evidence="5">Cysteine protease</fullName>
    </submittedName>
</protein>
<dbReference type="SUPFAM" id="SSF118010">
    <property type="entry name" value="TM1457-like"/>
    <property type="match status" value="1"/>
</dbReference>
<organism evidence="5">
    <name type="scientific">Siphoviridae sp. ctLR131</name>
    <dbReference type="NCBI Taxonomy" id="2826250"/>
    <lineage>
        <taxon>Viruses</taxon>
        <taxon>Duplodnaviria</taxon>
        <taxon>Heunggongvirae</taxon>
        <taxon>Uroviricota</taxon>
        <taxon>Caudoviricetes</taxon>
    </lineage>
</organism>
<keyword evidence="4" id="KW-0788">Thiol protease</keyword>
<reference evidence="5" key="1">
    <citation type="journal article" date="2021" name="Proc. Natl. Acad. Sci. U.S.A.">
        <title>A Catalog of Tens of Thousands of Viruses from Human Metagenomes Reveals Hidden Associations with Chronic Diseases.</title>
        <authorList>
            <person name="Tisza M.J."/>
            <person name="Buck C.B."/>
        </authorList>
    </citation>
    <scope>NUCLEOTIDE SEQUENCE</scope>
    <source>
        <strain evidence="5">CtLR131</strain>
    </source>
</reference>
<dbReference type="GO" id="GO:0042254">
    <property type="term" value="P:ribosome biogenesis"/>
    <property type="evidence" value="ECO:0007669"/>
    <property type="project" value="UniProtKB-KW"/>
</dbReference>
<dbReference type="InterPro" id="IPR007422">
    <property type="entry name" value="Peptidase_Prp"/>
</dbReference>
<accession>A0A8S5MPT1</accession>
<sequence length="106" mass="12069">MVEITYKETRNGFELKAEGHCRYAEKGKDIACAGVSTLIVALAKTLEENENKLKIPALIIVEDGYALICAYPKKRYYKEIASTFETVKQGISWLSEEFEKNVKKLF</sequence>
<dbReference type="Gene3D" id="3.30.70.1490">
    <property type="entry name" value="Cysteine protease Prp"/>
    <property type="match status" value="1"/>
</dbReference>
<keyword evidence="3" id="KW-0378">Hydrolase</keyword>
<dbReference type="Pfam" id="PF04327">
    <property type="entry name" value="Peptidase_Prp"/>
    <property type="match status" value="1"/>
</dbReference>
<name>A0A8S5MPT1_9CAUD</name>
<evidence type="ECO:0000256" key="4">
    <source>
        <dbReference type="ARBA" id="ARBA00022807"/>
    </source>
</evidence>
<proteinExistence type="predicted"/>
<keyword evidence="1" id="KW-0690">Ribosome biogenesis</keyword>
<dbReference type="InterPro" id="IPR036764">
    <property type="entry name" value="Peptidase_Prp_sf"/>
</dbReference>
<evidence type="ECO:0000256" key="1">
    <source>
        <dbReference type="ARBA" id="ARBA00022517"/>
    </source>
</evidence>
<dbReference type="GO" id="GO:0008234">
    <property type="term" value="F:cysteine-type peptidase activity"/>
    <property type="evidence" value="ECO:0007669"/>
    <property type="project" value="UniProtKB-KW"/>
</dbReference>
<evidence type="ECO:0000313" key="5">
    <source>
        <dbReference type="EMBL" id="DAD83963.1"/>
    </source>
</evidence>
<dbReference type="EMBL" id="BK014949">
    <property type="protein sequence ID" value="DAD83963.1"/>
    <property type="molecule type" value="Genomic_DNA"/>
</dbReference>
<dbReference type="GO" id="GO:0006508">
    <property type="term" value="P:proteolysis"/>
    <property type="evidence" value="ECO:0007669"/>
    <property type="project" value="UniProtKB-KW"/>
</dbReference>